<protein>
    <recommendedName>
        <fullName evidence="1">Heterokaryon incompatibility domain-containing protein</fullName>
    </recommendedName>
</protein>
<accession>A0A5N6KDW0</accession>
<organism evidence="2 3">
    <name type="scientific">Monilinia laxa</name>
    <name type="common">Brown rot fungus</name>
    <name type="synonym">Sclerotinia laxa</name>
    <dbReference type="NCBI Taxonomy" id="61186"/>
    <lineage>
        <taxon>Eukaryota</taxon>
        <taxon>Fungi</taxon>
        <taxon>Dikarya</taxon>
        <taxon>Ascomycota</taxon>
        <taxon>Pezizomycotina</taxon>
        <taxon>Leotiomycetes</taxon>
        <taxon>Helotiales</taxon>
        <taxon>Sclerotiniaceae</taxon>
        <taxon>Monilinia</taxon>
    </lineage>
</organism>
<reference evidence="2 3" key="1">
    <citation type="submission" date="2019-06" db="EMBL/GenBank/DDBJ databases">
        <title>Genome Sequence of the Brown Rot Fungal Pathogen Monilinia laxa.</title>
        <authorList>
            <person name="De Miccolis Angelini R.M."/>
            <person name="Landi L."/>
            <person name="Abate D."/>
            <person name="Pollastro S."/>
            <person name="Romanazzi G."/>
            <person name="Faretra F."/>
        </authorList>
    </citation>
    <scope>NUCLEOTIDE SEQUENCE [LARGE SCALE GENOMIC DNA]</scope>
    <source>
        <strain evidence="2 3">Mlax316</strain>
    </source>
</reference>
<dbReference type="EMBL" id="VIGI01000004">
    <property type="protein sequence ID" value="KAB8301524.1"/>
    <property type="molecule type" value="Genomic_DNA"/>
</dbReference>
<dbReference type="Proteomes" id="UP000326757">
    <property type="component" value="Unassembled WGS sequence"/>
</dbReference>
<proteinExistence type="predicted"/>
<comment type="caution">
    <text evidence="2">The sequence shown here is derived from an EMBL/GenBank/DDBJ whole genome shotgun (WGS) entry which is preliminary data.</text>
</comment>
<feature type="domain" description="Heterokaryon incompatibility" evidence="1">
    <location>
        <begin position="21"/>
        <end position="196"/>
    </location>
</feature>
<evidence type="ECO:0000313" key="3">
    <source>
        <dbReference type="Proteomes" id="UP000326757"/>
    </source>
</evidence>
<dbReference type="OrthoDB" id="8300194at2759"/>
<sequence>MLRLADKVEVDLMYGGLNTEYATLSHCWGSEQNVQSTTMANFLNRTQCFEMKELSRTLQEAILFAVDLEINYMWIDSLCIIQDSRLDWEHESSRMHGIYRLSCLNISAMSGKDGRNGLFNPRWAPEVSAPARRSPVESLEVGEFEVPSENFSCKINLKIMVRFSLSRAHEDITNPSAMQGINPVSPLLTRGWAFQERIISPRTISFHTAELTWDCQHEIECECGTFGSAGHTGEAPKLTKQYVEKVYGGINGWIPNLSNRSGEGWEGRTTSLWHEFVSQYSTSRLTMASDRLPALSGIAQYFDNYIIGGSQGTQYLAGLWKDSLVNDLCWYVQVSENRCAPSRAKPYRAPTWSWASVDFKDTQSLGSPILYQPVLPSKFEQFTGLIIRHMETCLAGRDDVRHGETRHASRDYHGAVSSGLLRIRCILVEAYVVLHPRRDWEHVRRHTIQFSEGDTLDQHCPPEFLPNLYLDISLKENVQRSLTDDPGSDAMALDMEFDTISLTKDGSMDHQEIFCVGSKVWVCMLGQITDGGICALALREVGRVNFPRFERVGYLYNEVAQHGEQFHGWSNNFMRRVERGRVTAIEIL</sequence>
<gene>
    <name evidence="2" type="ORF">EYC80_003373</name>
</gene>
<name>A0A5N6KDW0_MONLA</name>
<dbReference type="AlphaFoldDB" id="A0A5N6KDW0"/>
<dbReference type="InterPro" id="IPR010730">
    <property type="entry name" value="HET"/>
</dbReference>
<dbReference type="Pfam" id="PF06985">
    <property type="entry name" value="HET"/>
    <property type="match status" value="1"/>
</dbReference>
<dbReference type="PANTHER" id="PTHR33112:SF9">
    <property type="entry name" value="HETEROKARYON INCOMPATIBILITY DOMAIN-CONTAINING PROTEIN"/>
    <property type="match status" value="1"/>
</dbReference>
<evidence type="ECO:0000313" key="2">
    <source>
        <dbReference type="EMBL" id="KAB8301524.1"/>
    </source>
</evidence>
<keyword evidence="3" id="KW-1185">Reference proteome</keyword>
<evidence type="ECO:0000259" key="1">
    <source>
        <dbReference type="Pfam" id="PF06985"/>
    </source>
</evidence>
<dbReference type="PANTHER" id="PTHR33112">
    <property type="entry name" value="DOMAIN PROTEIN, PUTATIVE-RELATED"/>
    <property type="match status" value="1"/>
</dbReference>